<keyword evidence="5" id="KW-1133">Transmembrane helix</keyword>
<protein>
    <submittedName>
        <fullName evidence="7">ATP-binding cassette domain-containing protein</fullName>
    </submittedName>
</protein>
<organism evidence="7 8">
    <name type="scientific">Rhodococcus globerulus</name>
    <dbReference type="NCBI Taxonomy" id="33008"/>
    <lineage>
        <taxon>Bacteria</taxon>
        <taxon>Bacillati</taxon>
        <taxon>Actinomycetota</taxon>
        <taxon>Actinomycetes</taxon>
        <taxon>Mycobacteriales</taxon>
        <taxon>Nocardiaceae</taxon>
        <taxon>Rhodococcus</taxon>
    </lineage>
</organism>
<dbReference type="PROSITE" id="PS00211">
    <property type="entry name" value="ABC_TRANSPORTER_1"/>
    <property type="match status" value="2"/>
</dbReference>
<dbReference type="InterPro" id="IPR027417">
    <property type="entry name" value="P-loop_NTPase"/>
</dbReference>
<dbReference type="PANTHER" id="PTHR43553:SF24">
    <property type="entry name" value="ENERGY-COUPLING FACTOR TRANSPORTER ATP-BINDING PROTEIN ECFA1"/>
    <property type="match status" value="1"/>
</dbReference>
<dbReference type="PROSITE" id="PS50893">
    <property type="entry name" value="ABC_TRANSPORTER_2"/>
    <property type="match status" value="2"/>
</dbReference>
<sequence>MSNRPEIQPTGNLRPLEVATGAVMAGFTVALSVIATVIPLASALHLVAAVPMGIVAQRFRIRAVVASGVAATAVAFVAAGSGSASAVALCALLGGIIGNVKRRGRGFFSALLASFVVGPILALFSIVLLLILSPLRNLLLDSLDNTARGVAEILRRFPYFIGIADAIESSIGAIIDYWWLWIAASATLGIIISTVVSYFVLGAVLDRLAALPTVDPLATTPDDRSINPLPLTLEHVGLTYPGSSSPALTDINFSIDRGEFVTVVGHNGSGKSTLTRLLAGRAPSTGLLVRPGAAGLGHHDGTAVVLQRPESQILGTRVADDVVWGLQPEHVPDIEALLTEVGLGGMAMRETSSLSGGEMQRLAVAAALARRPALLIADEATAMVDRTGREELVELLAALPRRHNMAVVLVTHHQADTRQADRVIQLENGRQIEHEPGWMVGTGAPTVPTYWPRSTKALLEIKNLSHTYNNRTPWSRTALSDVNLTIGSGDGVLVLGGNGSGKSTLAWIMAGLTVPTSGTALFDGKPIARQVGSVGLTFQHSRLQLQRRTVSEDIEAAGGPEIGSTQVSWALDAVGLDRRIASRSIDQLSGGQMRRVVLAGLLVRQPQMLILDEPLAGLDPPGRAAIMNVLTWIRRNGTALVVISHDVDGMDGVCSRTIHLADGVLTESPVTLEETRR</sequence>
<dbReference type="InterPro" id="IPR003593">
    <property type="entry name" value="AAA+_ATPase"/>
</dbReference>
<dbReference type="InterPro" id="IPR050095">
    <property type="entry name" value="ECF_ABC_transporter_ATP-bd"/>
</dbReference>
<dbReference type="InterPro" id="IPR003439">
    <property type="entry name" value="ABC_transporter-like_ATP-bd"/>
</dbReference>
<evidence type="ECO:0000256" key="4">
    <source>
        <dbReference type="ARBA" id="ARBA00022840"/>
    </source>
</evidence>
<keyword evidence="3" id="KW-0547">Nucleotide-binding</keyword>
<evidence type="ECO:0000313" key="8">
    <source>
        <dbReference type="Proteomes" id="UP001185927"/>
    </source>
</evidence>
<dbReference type="SMART" id="SM00382">
    <property type="entry name" value="AAA"/>
    <property type="match status" value="2"/>
</dbReference>
<dbReference type="InterPro" id="IPR015856">
    <property type="entry name" value="ABC_transpr_CbiO/EcfA_su"/>
</dbReference>
<dbReference type="RefSeq" id="WP_317540560.1">
    <property type="nucleotide sequence ID" value="NZ_JAWLKB010000001.1"/>
</dbReference>
<evidence type="ECO:0000256" key="5">
    <source>
        <dbReference type="SAM" id="Phobius"/>
    </source>
</evidence>
<dbReference type="Gene3D" id="3.40.50.300">
    <property type="entry name" value="P-loop containing nucleotide triphosphate hydrolases"/>
    <property type="match status" value="2"/>
</dbReference>
<feature type="transmembrane region" description="Helical" evidence="5">
    <location>
        <begin position="178"/>
        <end position="201"/>
    </location>
</feature>
<dbReference type="PANTHER" id="PTHR43553">
    <property type="entry name" value="HEAVY METAL TRANSPORTER"/>
    <property type="match status" value="1"/>
</dbReference>
<reference evidence="7 8" key="1">
    <citation type="submission" date="2023-10" db="EMBL/GenBank/DDBJ databases">
        <title>Development of a sustainable strategy for remediation of hydrocarbon-contaminated territories based on the waste exchange concept.</title>
        <authorList>
            <person name="Krivoruchko A."/>
        </authorList>
    </citation>
    <scope>NUCLEOTIDE SEQUENCE [LARGE SCALE GENOMIC DNA]</scope>
    <source>
        <strain evidence="7 8">IEGM 1203</strain>
    </source>
</reference>
<keyword evidence="5" id="KW-0472">Membrane</keyword>
<comment type="similarity">
    <text evidence="1">Belongs to the ABC transporter superfamily.</text>
</comment>
<dbReference type="GO" id="GO:0005524">
    <property type="term" value="F:ATP binding"/>
    <property type="evidence" value="ECO:0007669"/>
    <property type="project" value="UniProtKB-KW"/>
</dbReference>
<dbReference type="SUPFAM" id="SSF52540">
    <property type="entry name" value="P-loop containing nucleoside triphosphate hydrolases"/>
    <property type="match status" value="2"/>
</dbReference>
<evidence type="ECO:0000259" key="6">
    <source>
        <dbReference type="PROSITE" id="PS50893"/>
    </source>
</evidence>
<keyword evidence="4 7" id="KW-0067">ATP-binding</keyword>
<feature type="transmembrane region" description="Helical" evidence="5">
    <location>
        <begin position="84"/>
        <end position="100"/>
    </location>
</feature>
<feature type="domain" description="ABC transporter" evidence="6">
    <location>
        <begin position="231"/>
        <end position="453"/>
    </location>
</feature>
<proteinExistence type="inferred from homology"/>
<name>A0ABU4BMW4_RHOGO</name>
<evidence type="ECO:0000313" key="7">
    <source>
        <dbReference type="EMBL" id="MDV6265581.1"/>
    </source>
</evidence>
<feature type="domain" description="ABC transporter" evidence="6">
    <location>
        <begin position="459"/>
        <end position="677"/>
    </location>
</feature>
<dbReference type="Pfam" id="PF00005">
    <property type="entry name" value="ABC_tran"/>
    <property type="match status" value="2"/>
</dbReference>
<dbReference type="CDD" id="cd03225">
    <property type="entry name" value="ABC_cobalt_CbiO_domain1"/>
    <property type="match status" value="2"/>
</dbReference>
<comment type="caution">
    <text evidence="7">The sequence shown here is derived from an EMBL/GenBank/DDBJ whole genome shotgun (WGS) entry which is preliminary data.</text>
</comment>
<evidence type="ECO:0000256" key="3">
    <source>
        <dbReference type="ARBA" id="ARBA00022741"/>
    </source>
</evidence>
<gene>
    <name evidence="7" type="ORF">R3Q16_03130</name>
</gene>
<evidence type="ECO:0000256" key="1">
    <source>
        <dbReference type="ARBA" id="ARBA00005417"/>
    </source>
</evidence>
<keyword evidence="2" id="KW-0813">Transport</keyword>
<dbReference type="Proteomes" id="UP001185927">
    <property type="component" value="Unassembled WGS sequence"/>
</dbReference>
<accession>A0ABU4BMW4</accession>
<dbReference type="EMBL" id="JAWLKB010000001">
    <property type="protein sequence ID" value="MDV6265581.1"/>
    <property type="molecule type" value="Genomic_DNA"/>
</dbReference>
<feature type="transmembrane region" description="Helical" evidence="5">
    <location>
        <begin position="107"/>
        <end position="132"/>
    </location>
</feature>
<keyword evidence="5" id="KW-0812">Transmembrane</keyword>
<keyword evidence="8" id="KW-1185">Reference proteome</keyword>
<evidence type="ECO:0000256" key="2">
    <source>
        <dbReference type="ARBA" id="ARBA00022448"/>
    </source>
</evidence>
<feature type="transmembrane region" description="Helical" evidence="5">
    <location>
        <begin position="20"/>
        <end position="47"/>
    </location>
</feature>
<dbReference type="InterPro" id="IPR017871">
    <property type="entry name" value="ABC_transporter-like_CS"/>
</dbReference>